<reference evidence="1 2" key="1">
    <citation type="submission" date="2019-04" db="EMBL/GenBank/DDBJ databases">
        <title>Genome sequence of Bacillus hwajinpoensis strain Y2.</title>
        <authorList>
            <person name="Fair J.L."/>
            <person name="Maclea K.S."/>
        </authorList>
    </citation>
    <scope>NUCLEOTIDE SEQUENCE [LARGE SCALE GENOMIC DNA]</scope>
    <source>
        <strain evidence="1 2">Y2</strain>
    </source>
</reference>
<evidence type="ECO:0000313" key="2">
    <source>
        <dbReference type="Proteomes" id="UP000310541"/>
    </source>
</evidence>
<evidence type="ECO:0000313" key="1">
    <source>
        <dbReference type="EMBL" id="TKD70750.1"/>
    </source>
</evidence>
<dbReference type="RefSeq" id="WP_136946824.1">
    <property type="nucleotide sequence ID" value="NZ_SWFM01000002.1"/>
</dbReference>
<accession>A0A4U1MK13</accession>
<gene>
    <name evidence="1" type="ORF">FBF83_09025</name>
</gene>
<protein>
    <submittedName>
        <fullName evidence="1">Uncharacterized protein</fullName>
    </submittedName>
</protein>
<proteinExistence type="predicted"/>
<dbReference type="OrthoDB" id="9916555at2"/>
<name>A0A4U1MK13_9BACL</name>
<organism evidence="1 2">
    <name type="scientific">Guptibacillus hwajinpoensis</name>
    <dbReference type="NCBI Taxonomy" id="208199"/>
    <lineage>
        <taxon>Bacteria</taxon>
        <taxon>Bacillati</taxon>
        <taxon>Bacillota</taxon>
        <taxon>Bacilli</taxon>
        <taxon>Bacillales</taxon>
        <taxon>Guptibacillaceae</taxon>
        <taxon>Guptibacillus</taxon>
    </lineage>
</organism>
<dbReference type="EMBL" id="SWFM01000002">
    <property type="protein sequence ID" value="TKD70750.1"/>
    <property type="molecule type" value="Genomic_DNA"/>
</dbReference>
<dbReference type="Proteomes" id="UP000310541">
    <property type="component" value="Unassembled WGS sequence"/>
</dbReference>
<comment type="caution">
    <text evidence="1">The sequence shown here is derived from an EMBL/GenBank/DDBJ whole genome shotgun (WGS) entry which is preliminary data.</text>
</comment>
<dbReference type="AlphaFoldDB" id="A0A4U1MK13"/>
<sequence length="103" mass="11662">MSQEVRLSTLVGIAAIASGVSGILMSLSTKRVANFEAIREYFQQGDTPEMIKARHKIYECEKKDVDLDPESATLICSFFHFWGIMVKKGFYHYGFSKALQDHP</sequence>